<organism evidence="1 3">
    <name type="scientific">Phocaeicola vulgatus</name>
    <name type="common">Bacteroides vulgatus</name>
    <dbReference type="NCBI Taxonomy" id="821"/>
    <lineage>
        <taxon>Bacteria</taxon>
        <taxon>Pseudomonadati</taxon>
        <taxon>Bacteroidota</taxon>
        <taxon>Bacteroidia</taxon>
        <taxon>Bacteroidales</taxon>
        <taxon>Bacteroidaceae</taxon>
        <taxon>Phocaeicola</taxon>
    </lineage>
</organism>
<dbReference type="Proteomes" id="UP000061587">
    <property type="component" value="Chromosome"/>
</dbReference>
<proteinExistence type="predicted"/>
<dbReference type="AlphaFoldDB" id="A0A0P0LBP0"/>
<gene>
    <name evidence="1" type="ORF">BvMPK_3250</name>
    <name evidence="2" type="ORF">KTG10_11460</name>
</gene>
<reference evidence="1 3" key="2">
    <citation type="journal article" date="2016" name="Genome Biol. Evol.">
        <title>Extensive mobilome-driven genome diversification in mouse gut-associated Bacteroides vulgatus mpk.</title>
        <authorList>
            <person name="Lange A."/>
            <person name="Beier S."/>
            <person name="Steimle A."/>
            <person name="Autenrieth I.B."/>
            <person name="Huson D.H."/>
            <person name="Frick J.S."/>
        </authorList>
    </citation>
    <scope>NUCLEOTIDE SEQUENCE [LARGE SCALE GENOMIC DNA]</scope>
    <source>
        <strain evidence="3">mpk</strain>
        <strain evidence="1">Mpk</strain>
    </source>
</reference>
<reference evidence="2" key="3">
    <citation type="submission" date="2021-06" db="EMBL/GenBank/DDBJ databases">
        <title>Collection of gut derived symbiotic bacterial strains cultured from healthy donors.</title>
        <authorList>
            <person name="Lin H."/>
            <person name="Littmann E."/>
            <person name="Pamer E.G."/>
        </authorList>
    </citation>
    <scope>NUCLEOTIDE SEQUENCE</scope>
    <source>
        <strain evidence="2">MSK.6.33</strain>
    </source>
</reference>
<evidence type="ECO:0000313" key="1">
    <source>
        <dbReference type="EMBL" id="ALK85820.1"/>
    </source>
</evidence>
<dbReference type="EMBL" id="JAHPYS010000022">
    <property type="protein sequence ID" value="MBU9139353.1"/>
    <property type="molecule type" value="Genomic_DNA"/>
</dbReference>
<sequence>MSHIDGTRKSYSSPYEITVCMTKEECKILLPFFQKAYKSVKSKYEKYNDIHNGGEATEREENLLMKYSEQLERLESVLSSIDEILKLDRYEL</sequence>
<protein>
    <submittedName>
        <fullName evidence="1">Uncharacterized protein</fullName>
    </submittedName>
</protein>
<accession>A0A0P0LBP0</accession>
<dbReference type="EMBL" id="CP013020">
    <property type="protein sequence ID" value="ALK85820.1"/>
    <property type="molecule type" value="Genomic_DNA"/>
</dbReference>
<evidence type="ECO:0000313" key="3">
    <source>
        <dbReference type="Proteomes" id="UP000061587"/>
    </source>
</evidence>
<name>A0A0P0LBP0_PHOVU</name>
<evidence type="ECO:0000313" key="2">
    <source>
        <dbReference type="EMBL" id="MBU9139353.1"/>
    </source>
</evidence>
<dbReference type="RefSeq" id="WP_057099236.1">
    <property type="nucleotide sequence ID" value="NZ_CAXSKM010000091.1"/>
</dbReference>
<dbReference type="PATRIC" id="fig|821.40.peg.3905"/>
<dbReference type="Proteomes" id="UP000736888">
    <property type="component" value="Unassembled WGS sequence"/>
</dbReference>
<reference evidence="3" key="1">
    <citation type="submission" date="2015-10" db="EMBL/GenBank/DDBJ databases">
        <title>Extensive mobilome-driven genome diversification in gut-associated Bacteroides vulgatus mpk.</title>
        <authorList>
            <person name="Beier S."/>
            <person name="Lange A."/>
            <person name="Huson D.H."/>
            <person name="Frick J.-S."/>
            <person name="Autenrieth I.B."/>
        </authorList>
    </citation>
    <scope>NUCLEOTIDE SEQUENCE [LARGE SCALE GENOMIC DNA]</scope>
    <source>
        <strain evidence="3">mpk</strain>
    </source>
</reference>